<dbReference type="GO" id="GO:0008976">
    <property type="term" value="F:polyphosphate kinase activity"/>
    <property type="evidence" value="ECO:0007669"/>
    <property type="project" value="InterPro"/>
</dbReference>
<accession>A0A1B2DIW1</accession>
<evidence type="ECO:0000256" key="4">
    <source>
        <dbReference type="SAM" id="MobiDB-lite"/>
    </source>
</evidence>
<keyword evidence="2 6" id="KW-0418">Kinase</keyword>
<reference evidence="6" key="1">
    <citation type="submission" date="2016-08" db="EMBL/GenBank/DDBJ databases">
        <title>Complete Genome Seqeunce of Paenibacillus sp. BIHB 4019 from tea rhizoplane.</title>
        <authorList>
            <person name="Thakur R."/>
            <person name="Swarnkar M.K."/>
            <person name="Gulati A."/>
        </authorList>
    </citation>
    <scope>NUCLEOTIDE SEQUENCE [LARGE SCALE GENOMIC DNA]</scope>
    <source>
        <strain evidence="6">BIHB4019</strain>
    </source>
</reference>
<dbReference type="AlphaFoldDB" id="A0A1B2DIW1"/>
<evidence type="ECO:0000256" key="3">
    <source>
        <dbReference type="SAM" id="Coils"/>
    </source>
</evidence>
<organism evidence="6">
    <name type="scientific">Paenibacillus sp. BIHB 4019</name>
    <dbReference type="NCBI Taxonomy" id="1870819"/>
    <lineage>
        <taxon>Bacteria</taxon>
        <taxon>Bacillati</taxon>
        <taxon>Bacillota</taxon>
        <taxon>Bacilli</taxon>
        <taxon>Bacillales</taxon>
        <taxon>Paenibacillaceae</taxon>
        <taxon>Paenibacillus</taxon>
    </lineage>
</organism>
<sequence>MAKNHEQTANKKVVLSSIDPKDKGSFNHKEEVEKEALKLKEELEQLQEKLAAAKEQAVLFVIQGMDCSGKDGVTKHVFAGLNPQGVSAHSFKAPTDVEKRHDFIWRAHNNVPELGQIAIFNRSYYEDVLITRVHGAVSDQEAKRRFKHINHFESLLADSGVKVVKIFLHISKEFQLEKLKSRIEDSSKNWKFDPSDLQERKYWEQYQGYYEQLFEKCSKHAPWHIVPSDHRWYRNYAVLRIAVEALRSMELQEPPANPELKAFLKEIKEQEQEQS</sequence>
<evidence type="ECO:0000256" key="2">
    <source>
        <dbReference type="ARBA" id="ARBA00022777"/>
    </source>
</evidence>
<dbReference type="Gene3D" id="3.40.50.300">
    <property type="entry name" value="P-loop containing nucleotide triphosphate hydrolases"/>
    <property type="match status" value="1"/>
</dbReference>
<proteinExistence type="predicted"/>
<feature type="coiled-coil region" evidence="3">
    <location>
        <begin position="29"/>
        <end position="63"/>
    </location>
</feature>
<feature type="compositionally biased region" description="Basic and acidic residues" evidence="4">
    <location>
        <begin position="19"/>
        <end position="29"/>
    </location>
</feature>
<dbReference type="PIRSF" id="PIRSF028756">
    <property type="entry name" value="PPK2_prd"/>
    <property type="match status" value="1"/>
</dbReference>
<dbReference type="GO" id="GO:0006797">
    <property type="term" value="P:polyphosphate metabolic process"/>
    <property type="evidence" value="ECO:0007669"/>
    <property type="project" value="InterPro"/>
</dbReference>
<dbReference type="Pfam" id="PF03976">
    <property type="entry name" value="PPK2"/>
    <property type="match status" value="1"/>
</dbReference>
<dbReference type="PANTHER" id="PTHR34383:SF3">
    <property type="entry name" value="POLYPHOSPHATE:AMP PHOSPHOTRANSFERASE"/>
    <property type="match status" value="1"/>
</dbReference>
<dbReference type="PANTHER" id="PTHR34383">
    <property type="entry name" value="POLYPHOSPHATE:AMP PHOSPHOTRANSFERASE-RELATED"/>
    <property type="match status" value="1"/>
</dbReference>
<dbReference type="InterPro" id="IPR027417">
    <property type="entry name" value="P-loop_NTPase"/>
</dbReference>
<evidence type="ECO:0000256" key="1">
    <source>
        <dbReference type="ARBA" id="ARBA00022679"/>
    </source>
</evidence>
<feature type="domain" description="Polyphosphate kinase-2-related" evidence="5">
    <location>
        <begin position="28"/>
        <end position="252"/>
    </location>
</feature>
<dbReference type="InterPro" id="IPR022300">
    <property type="entry name" value="PPK2-rel_1"/>
</dbReference>
<feature type="region of interest" description="Disordered" evidence="4">
    <location>
        <begin position="1"/>
        <end position="29"/>
    </location>
</feature>
<keyword evidence="3" id="KW-0175">Coiled coil</keyword>
<dbReference type="InterPro" id="IPR022488">
    <property type="entry name" value="PPK2-related"/>
</dbReference>
<evidence type="ECO:0000259" key="5">
    <source>
        <dbReference type="Pfam" id="PF03976"/>
    </source>
</evidence>
<dbReference type="RefSeq" id="WP_099518815.1">
    <property type="nucleotide sequence ID" value="NZ_CP016808.1"/>
</dbReference>
<dbReference type="EMBL" id="CP016808">
    <property type="protein sequence ID" value="ANY67629.1"/>
    <property type="molecule type" value="Genomic_DNA"/>
</dbReference>
<gene>
    <name evidence="6" type="ORF">BBD42_14945</name>
</gene>
<protein>
    <submittedName>
        <fullName evidence="6">Polyphosphate kinase</fullName>
    </submittedName>
</protein>
<dbReference type="NCBIfam" id="TIGR03709">
    <property type="entry name" value="PPK2_rel_1"/>
    <property type="match status" value="1"/>
</dbReference>
<name>A0A1B2DIW1_9BACL</name>
<dbReference type="SUPFAM" id="SSF52540">
    <property type="entry name" value="P-loop containing nucleoside triphosphate hydrolases"/>
    <property type="match status" value="1"/>
</dbReference>
<dbReference type="InterPro" id="IPR016898">
    <property type="entry name" value="Polyphosphate_phosphotransfera"/>
</dbReference>
<evidence type="ECO:0000313" key="6">
    <source>
        <dbReference type="EMBL" id="ANY67629.1"/>
    </source>
</evidence>
<keyword evidence="1" id="KW-0808">Transferase</keyword>